<evidence type="ECO:0000313" key="1">
    <source>
        <dbReference type="EMBL" id="CAL1241965.1"/>
    </source>
</evidence>
<keyword evidence="2" id="KW-1185">Reference proteome</keyword>
<name>A0ABP1CCI6_9GAMM</name>
<protein>
    <submittedName>
        <fullName evidence="1">Uncharacterized protein</fullName>
    </submittedName>
</protein>
<geneLocation type="plasmid" evidence="1 2">
    <name>2</name>
</geneLocation>
<proteinExistence type="predicted"/>
<dbReference type="EMBL" id="OZ026885">
    <property type="protein sequence ID" value="CAL1241965.1"/>
    <property type="molecule type" value="Genomic_DNA"/>
</dbReference>
<organism evidence="1 2">
    <name type="scientific">Candidatus Methylocalor cossyra</name>
    <dbReference type="NCBI Taxonomy" id="3108543"/>
    <lineage>
        <taxon>Bacteria</taxon>
        <taxon>Pseudomonadati</taxon>
        <taxon>Pseudomonadota</taxon>
        <taxon>Gammaproteobacteria</taxon>
        <taxon>Methylococcales</taxon>
        <taxon>Methylococcaceae</taxon>
        <taxon>Candidatus Methylocalor</taxon>
    </lineage>
</organism>
<reference evidence="1 2" key="1">
    <citation type="submission" date="2024-04" db="EMBL/GenBank/DDBJ databases">
        <authorList>
            <person name="Cremers G."/>
        </authorList>
    </citation>
    <scope>NUCLEOTIDE SEQUENCE [LARGE SCALE GENOMIC DNA]</scope>
    <source>
        <strain evidence="1">MeCH1-AG</strain>
        <plasmid evidence="1 2">2</plasmid>
    </source>
</reference>
<gene>
    <name evidence="1" type="ORF">MECH1_V1_P0033</name>
</gene>
<dbReference type="Proteomes" id="UP001497493">
    <property type="component" value="Plasmid 2"/>
</dbReference>
<keyword evidence="1" id="KW-0614">Plasmid</keyword>
<accession>A0ABP1CCI6</accession>
<sequence length="95" mass="10533">MDVDAMVSYRWNRVGCRTYFFTLTLRNHSSALLLRHIADLGNTFRTVRIAHPFDIAGLSFCRTTCTLCGPCQRATEQGLVPPSNIASDICVIASP</sequence>
<evidence type="ECO:0000313" key="2">
    <source>
        <dbReference type="Proteomes" id="UP001497493"/>
    </source>
</evidence>